<keyword evidence="3" id="KW-0813">Transport</keyword>
<name>A0AB36R838_9HYPH</name>
<dbReference type="PROSITE" id="PS50928">
    <property type="entry name" value="ABC_TM1"/>
    <property type="match status" value="1"/>
</dbReference>
<feature type="transmembrane region" description="Helical" evidence="9">
    <location>
        <begin position="438"/>
        <end position="460"/>
    </location>
</feature>
<dbReference type="PANTHER" id="PTHR42929">
    <property type="entry name" value="INNER MEMBRANE ABC TRANSPORTER PERMEASE PROTEIN YDCU-RELATED-RELATED"/>
    <property type="match status" value="1"/>
</dbReference>
<accession>A0AB36R838</accession>
<feature type="transmembrane region" description="Helical" evidence="9">
    <location>
        <begin position="251"/>
        <end position="272"/>
    </location>
</feature>
<dbReference type="PANTHER" id="PTHR42929:SF5">
    <property type="entry name" value="ABC TRANSPORTER PERMEASE PROTEIN"/>
    <property type="match status" value="1"/>
</dbReference>
<keyword evidence="12" id="KW-1185">Reference proteome</keyword>
<evidence type="ECO:0000259" key="10">
    <source>
        <dbReference type="PROSITE" id="PS50928"/>
    </source>
</evidence>
<keyword evidence="5 9" id="KW-0812">Transmembrane</keyword>
<dbReference type="Gene3D" id="1.10.3720.10">
    <property type="entry name" value="MetI-like"/>
    <property type="match status" value="1"/>
</dbReference>
<dbReference type="GO" id="GO:0005886">
    <property type="term" value="C:plasma membrane"/>
    <property type="evidence" value="ECO:0007669"/>
    <property type="project" value="UniProtKB-SubCell"/>
</dbReference>
<feature type="compositionally biased region" description="Polar residues" evidence="8">
    <location>
        <begin position="33"/>
        <end position="42"/>
    </location>
</feature>
<keyword evidence="6 9" id="KW-1133">Transmembrane helix</keyword>
<dbReference type="SUPFAM" id="SSF161098">
    <property type="entry name" value="MetI-like"/>
    <property type="match status" value="1"/>
</dbReference>
<evidence type="ECO:0000256" key="8">
    <source>
        <dbReference type="SAM" id="MobiDB-lite"/>
    </source>
</evidence>
<evidence type="ECO:0000256" key="4">
    <source>
        <dbReference type="ARBA" id="ARBA00022475"/>
    </source>
</evidence>
<evidence type="ECO:0000313" key="12">
    <source>
        <dbReference type="Proteomes" id="UP000216215"/>
    </source>
</evidence>
<feature type="transmembrane region" description="Helical" evidence="9">
    <location>
        <begin position="76"/>
        <end position="98"/>
    </location>
</feature>
<evidence type="ECO:0000256" key="2">
    <source>
        <dbReference type="ARBA" id="ARBA00007069"/>
    </source>
</evidence>
<reference evidence="12" key="1">
    <citation type="submission" date="2017-08" db="EMBL/GenBank/DDBJ databases">
        <title>Mesorhizobium wenxinae sp. nov., a novel rhizobial species isolated from root nodules of chickpea (Cicer arietinum L.).</title>
        <authorList>
            <person name="Zhang J."/>
        </authorList>
    </citation>
    <scope>NUCLEOTIDE SEQUENCE [LARGE SCALE GENOMIC DNA]</scope>
    <source>
        <strain evidence="12">USDA 3392</strain>
    </source>
</reference>
<feature type="region of interest" description="Disordered" evidence="8">
    <location>
        <begin position="1"/>
        <end position="69"/>
    </location>
</feature>
<comment type="similarity">
    <text evidence="2">Belongs to the binding-protein-dependent transport system permease family. CysTW subfamily.</text>
</comment>
<evidence type="ECO:0000256" key="3">
    <source>
        <dbReference type="ARBA" id="ARBA00022448"/>
    </source>
</evidence>
<proteinExistence type="inferred from homology"/>
<dbReference type="CDD" id="cd06261">
    <property type="entry name" value="TM_PBP2"/>
    <property type="match status" value="1"/>
</dbReference>
<evidence type="ECO:0000256" key="5">
    <source>
        <dbReference type="ARBA" id="ARBA00022692"/>
    </source>
</evidence>
<comment type="caution">
    <text evidence="11">The sequence shown here is derived from an EMBL/GenBank/DDBJ whole genome shotgun (WGS) entry which is preliminary data.</text>
</comment>
<dbReference type="InterPro" id="IPR035906">
    <property type="entry name" value="MetI-like_sf"/>
</dbReference>
<dbReference type="AlphaFoldDB" id="A0AB36R838"/>
<dbReference type="Proteomes" id="UP000216215">
    <property type="component" value="Unassembled WGS sequence"/>
</dbReference>
<gene>
    <name evidence="11" type="ORF">CIT25_16425</name>
</gene>
<keyword evidence="4" id="KW-1003">Cell membrane</keyword>
<protein>
    <recommendedName>
        <fullName evidence="10">ABC transmembrane type-1 domain-containing protein</fullName>
    </recommendedName>
</protein>
<dbReference type="GO" id="GO:0055085">
    <property type="term" value="P:transmembrane transport"/>
    <property type="evidence" value="ECO:0007669"/>
    <property type="project" value="InterPro"/>
</dbReference>
<evidence type="ECO:0000313" key="11">
    <source>
        <dbReference type="EMBL" id="PAQ00939.1"/>
    </source>
</evidence>
<feature type="transmembrane region" description="Helical" evidence="9">
    <location>
        <begin position="284"/>
        <end position="305"/>
    </location>
</feature>
<evidence type="ECO:0000256" key="6">
    <source>
        <dbReference type="ARBA" id="ARBA00022989"/>
    </source>
</evidence>
<organism evidence="11 12">
    <name type="scientific">Mesorhizobium mediterraneum</name>
    <dbReference type="NCBI Taxonomy" id="43617"/>
    <lineage>
        <taxon>Bacteria</taxon>
        <taxon>Pseudomonadati</taxon>
        <taxon>Pseudomonadota</taxon>
        <taxon>Alphaproteobacteria</taxon>
        <taxon>Hyphomicrobiales</taxon>
        <taxon>Phyllobacteriaceae</taxon>
        <taxon>Mesorhizobium</taxon>
    </lineage>
</organism>
<evidence type="ECO:0000256" key="1">
    <source>
        <dbReference type="ARBA" id="ARBA00004651"/>
    </source>
</evidence>
<evidence type="ECO:0000256" key="7">
    <source>
        <dbReference type="ARBA" id="ARBA00023136"/>
    </source>
</evidence>
<feature type="transmembrane region" description="Helical" evidence="9">
    <location>
        <begin position="384"/>
        <end position="405"/>
    </location>
</feature>
<dbReference type="EMBL" id="NPKI01000018">
    <property type="protein sequence ID" value="PAQ00939.1"/>
    <property type="molecule type" value="Genomic_DNA"/>
</dbReference>
<keyword evidence="7 9" id="KW-0472">Membrane</keyword>
<evidence type="ECO:0000256" key="9">
    <source>
        <dbReference type="SAM" id="Phobius"/>
    </source>
</evidence>
<feature type="transmembrane region" description="Helical" evidence="9">
    <location>
        <begin position="333"/>
        <end position="354"/>
    </location>
</feature>
<comment type="subcellular location">
    <subcellularLocation>
        <location evidence="1">Cell membrane</location>
        <topology evidence="1">Multi-pass membrane protein</topology>
    </subcellularLocation>
</comment>
<feature type="domain" description="ABC transmembrane type-1" evidence="10">
    <location>
        <begin position="247"/>
        <end position="453"/>
    </location>
</feature>
<dbReference type="InterPro" id="IPR000515">
    <property type="entry name" value="MetI-like"/>
</dbReference>
<sequence length="467" mass="51380">MPMAPAARKPPISFPRIGKPTCRRRRSTCSTGHPMTTTSGPSTRKRWKNASRPGSRSKPSMVVGTKPAMKRRQRGGMLALLTAPLVLFVVILFLWPVARFLALAVDNSDFSNNLPRTIAALADWKAESGLPDEPVFAALVEDLADARRAGKEGVLAQLVNQRVVGSRFLVIKTAKDAADGKLDMRPVRDEVLSKQAGWKNVDLWQVIARQQSARTDYYLLASLDLKRGADNTIEAVSDDRAIFVDALLRTIWISIVVTVICAVLAVPLAQAIVSAPQVWSKLMFALILFPLWTSLLVRTVIWIIVLQKNGPVNSTLLALGIVGEPLDLIYTRFSLYLAMVQVLLPMMVLSVVAVMRRVPTTYMRAALSLGAPWLTAWRRVQLPLILPGILSGGAIVFVFALGYYITPTLVGGPTDQMISSYIAFYTNNTLNWGMGAALSLQLLMILVLFAFLFWTASALFRRKAHVA</sequence>